<protein>
    <recommendedName>
        <fullName evidence="3">Transposase</fullName>
    </recommendedName>
</protein>
<accession>A0ABP1H6G3</accession>
<dbReference type="InterPro" id="IPR012337">
    <property type="entry name" value="RNaseH-like_sf"/>
</dbReference>
<sequence>MHFLGLSETDQSHNAVWIASELKAKIDMLRKDHNIVVTCCCQDGASSNIKAIKLLNGETEDYNDLTAEDVLKTQLTEGKVVMSRCTAHVMNLILKDYIKQFSCKKWIDDIAKLNGVQISVCETRWTSFNNAIEKIQKFIPNNTTNDDIYLQKIHQDMEIIRLVTLATVELEGNYVNVIQVETTVNKLKQELKNMQAKFGLTQRIYQARQFLRKRETDYIDTHLNIVRFLNALDPAGEVQFNELNNLSKIVGKLFYSNYLEMKSYEIFTQRSQLFERAQQFDIQLKGKFSDYINYLLNVWVDNEQIITFLQKVEVMSVTSCGIERVFSFFHRTTSHFLRKQITPKTLNAMSYIYVDKIQPEIQQWKMNKSLIQIFDFDQISHSKSIWIFMNVQKQNLQENSEINDADAEDNEEF</sequence>
<organism evidence="1 2">
    <name type="scientific">Hexamita inflata</name>
    <dbReference type="NCBI Taxonomy" id="28002"/>
    <lineage>
        <taxon>Eukaryota</taxon>
        <taxon>Metamonada</taxon>
        <taxon>Diplomonadida</taxon>
        <taxon>Hexamitidae</taxon>
        <taxon>Hexamitinae</taxon>
        <taxon>Hexamita</taxon>
    </lineage>
</organism>
<evidence type="ECO:0000313" key="2">
    <source>
        <dbReference type="Proteomes" id="UP001642409"/>
    </source>
</evidence>
<dbReference type="Proteomes" id="UP001642409">
    <property type="component" value="Unassembled WGS sequence"/>
</dbReference>
<name>A0ABP1H6G3_9EUKA</name>
<dbReference type="EMBL" id="CAXDID020000021">
    <property type="protein sequence ID" value="CAL5987317.1"/>
    <property type="molecule type" value="Genomic_DNA"/>
</dbReference>
<reference evidence="1 2" key="1">
    <citation type="submission" date="2024-07" db="EMBL/GenBank/DDBJ databases">
        <authorList>
            <person name="Akdeniz Z."/>
        </authorList>
    </citation>
    <scope>NUCLEOTIDE SEQUENCE [LARGE SCALE GENOMIC DNA]</scope>
</reference>
<evidence type="ECO:0008006" key="3">
    <source>
        <dbReference type="Google" id="ProtNLM"/>
    </source>
</evidence>
<dbReference type="SUPFAM" id="SSF53098">
    <property type="entry name" value="Ribonuclease H-like"/>
    <property type="match status" value="1"/>
</dbReference>
<proteinExistence type="predicted"/>
<evidence type="ECO:0000313" key="1">
    <source>
        <dbReference type="EMBL" id="CAL5987317.1"/>
    </source>
</evidence>
<gene>
    <name evidence="1" type="ORF">HINF_LOCUS9832</name>
</gene>
<keyword evidence="2" id="KW-1185">Reference proteome</keyword>
<comment type="caution">
    <text evidence="1">The sequence shown here is derived from an EMBL/GenBank/DDBJ whole genome shotgun (WGS) entry which is preliminary data.</text>
</comment>